<evidence type="ECO:0000313" key="3">
    <source>
        <dbReference type="Proteomes" id="UP000186955"/>
    </source>
</evidence>
<comment type="caution">
    <text evidence="2">The sequence shown here is derived from an EMBL/GenBank/DDBJ whole genome shotgun (WGS) entry which is preliminary data.</text>
</comment>
<accession>A0A1Q5U3H3</accession>
<evidence type="ECO:0000313" key="2">
    <source>
        <dbReference type="EMBL" id="OKP06985.1"/>
    </source>
</evidence>
<dbReference type="AlphaFoldDB" id="A0A1Q5U3H3"/>
<dbReference type="Proteomes" id="UP000186955">
    <property type="component" value="Unassembled WGS sequence"/>
</dbReference>
<evidence type="ECO:0000256" key="1">
    <source>
        <dbReference type="SAM" id="MobiDB-lite"/>
    </source>
</evidence>
<protein>
    <submittedName>
        <fullName evidence="2">Uncharacterized protein</fullName>
    </submittedName>
</protein>
<feature type="compositionally biased region" description="Basic and acidic residues" evidence="1">
    <location>
        <begin position="197"/>
        <end position="209"/>
    </location>
</feature>
<keyword evidence="3" id="KW-1185">Reference proteome</keyword>
<dbReference type="EMBL" id="MNBE01000585">
    <property type="protein sequence ID" value="OKP06985.1"/>
    <property type="molecule type" value="Genomic_DNA"/>
</dbReference>
<name>A0A1Q5U3H3_9EURO</name>
<proteinExistence type="predicted"/>
<organism evidence="2 3">
    <name type="scientific">Penicillium subrubescens</name>
    <dbReference type="NCBI Taxonomy" id="1316194"/>
    <lineage>
        <taxon>Eukaryota</taxon>
        <taxon>Fungi</taxon>
        <taxon>Dikarya</taxon>
        <taxon>Ascomycota</taxon>
        <taxon>Pezizomycotina</taxon>
        <taxon>Eurotiomycetes</taxon>
        <taxon>Eurotiomycetidae</taxon>
        <taxon>Eurotiales</taxon>
        <taxon>Aspergillaceae</taxon>
        <taxon>Penicillium</taxon>
    </lineage>
</organism>
<sequence>MDYWCCSDKGVLHSGRFNYSKASQIMVLKITKPDIPHEVLCAWDHVWHLKEYDIGLYEKENRDEYYIFYGYLSQLIFVDMIKQTDRYYRTGPLRGGGCTVVIEAGLPCAEARLDFDARRWLEAEGGNVSMAVAVVVWEVLERIVVKTWEYVGTETGEEEKGKGEIACTQEVVIRRRNGKTVSTGGLRFPFKTIFGREPDPNKPVERDIVLEESDLENQMKE</sequence>
<feature type="region of interest" description="Disordered" evidence="1">
    <location>
        <begin position="197"/>
        <end position="221"/>
    </location>
</feature>
<gene>
    <name evidence="2" type="ORF">PENSUB_6168</name>
</gene>
<reference evidence="2 3" key="1">
    <citation type="submission" date="2016-10" db="EMBL/GenBank/DDBJ databases">
        <title>Genome sequence of the ascomycete fungus Penicillium subrubescens.</title>
        <authorList>
            <person name="De Vries R.P."/>
            <person name="Peng M."/>
            <person name="Dilokpimol A."/>
            <person name="Hilden K."/>
            <person name="Makela M.R."/>
            <person name="Grigoriev I."/>
            <person name="Riley R."/>
            <person name="Granchi Z."/>
        </authorList>
    </citation>
    <scope>NUCLEOTIDE SEQUENCE [LARGE SCALE GENOMIC DNA]</scope>
    <source>
        <strain evidence="2 3">CBS 132785</strain>
    </source>
</reference>